<comment type="caution">
    <text evidence="1">The sequence shown here is derived from an EMBL/GenBank/DDBJ whole genome shotgun (WGS) entry which is preliminary data.</text>
</comment>
<proteinExistence type="predicted"/>
<keyword evidence="2" id="KW-1185">Reference proteome</keyword>
<evidence type="ECO:0000313" key="1">
    <source>
        <dbReference type="EMBL" id="RKG73740.1"/>
    </source>
</evidence>
<name>A0A3A8I247_9BACT</name>
<dbReference type="AlphaFoldDB" id="A0A3A8I247"/>
<sequence length="355" mass="39338">MTRGPTGVSLTVDATETWGLRTPGPGLLLDVPVGARQACRPALHLEAAGRYRLRLMSGDAPLLWVRIDDWWDRAVFLRGTAPFPWRLPSLSAPEVRAVSHAPGSAPWWEAWQWKLARELVEAPASVLHSGQWCLRPVSAVSADKAERHPVSPMEWCFGQPPQAPHSLDAVTRFSPAWNEDWWDALPAQRPGSVLPLRAPSAPDDGRVKSWRKRARDGTLPPALLLYVDILAKWLVLDGHDRLHAALLEGVEPPLFGLWPSVLVAGTPSSSVREAGALFAAEFQLRTGASPRVVERVNRMLLLNFAQPLKGTVSRAWPVAGGFAAWRQEVLLARRQREGLPLAEEDWDWFASPDTR</sequence>
<dbReference type="EMBL" id="RAVZ01000397">
    <property type="protein sequence ID" value="RKG73740.1"/>
    <property type="molecule type" value="Genomic_DNA"/>
</dbReference>
<protein>
    <submittedName>
        <fullName evidence="1">Uncharacterized protein</fullName>
    </submittedName>
</protein>
<dbReference type="Proteomes" id="UP000268094">
    <property type="component" value="Unassembled WGS sequence"/>
</dbReference>
<organism evidence="1 2">
    <name type="scientific">Corallococcus terminator</name>
    <dbReference type="NCBI Taxonomy" id="2316733"/>
    <lineage>
        <taxon>Bacteria</taxon>
        <taxon>Pseudomonadati</taxon>
        <taxon>Myxococcota</taxon>
        <taxon>Myxococcia</taxon>
        <taxon>Myxococcales</taxon>
        <taxon>Cystobacterineae</taxon>
        <taxon>Myxococcaceae</taxon>
        <taxon>Corallococcus</taxon>
    </lineage>
</organism>
<dbReference type="OrthoDB" id="1490466at2"/>
<gene>
    <name evidence="1" type="ORF">D7V88_35955</name>
</gene>
<reference evidence="2" key="1">
    <citation type="submission" date="2018-09" db="EMBL/GenBank/DDBJ databases">
        <authorList>
            <person name="Livingstone P.G."/>
            <person name="Whitworth D.E."/>
        </authorList>
    </citation>
    <scope>NUCLEOTIDE SEQUENCE [LARGE SCALE GENOMIC DNA]</scope>
    <source>
        <strain evidence="2">CA054A</strain>
    </source>
</reference>
<accession>A0A3A8I247</accession>
<evidence type="ECO:0000313" key="2">
    <source>
        <dbReference type="Proteomes" id="UP000268094"/>
    </source>
</evidence>